<proteinExistence type="predicted"/>
<feature type="region of interest" description="Disordered" evidence="6">
    <location>
        <begin position="54"/>
        <end position="118"/>
    </location>
</feature>
<keyword evidence="3" id="KW-0804">Transcription</keyword>
<dbReference type="PANTHER" id="PTHR19304">
    <property type="entry name" value="CYCLIC-AMP RESPONSE ELEMENT BINDING PROTEIN"/>
    <property type="match status" value="1"/>
</dbReference>
<dbReference type="Pfam" id="PF00170">
    <property type="entry name" value="bZIP_1"/>
    <property type="match status" value="1"/>
</dbReference>
<keyword evidence="9" id="KW-1185">Reference proteome</keyword>
<dbReference type="InterPro" id="IPR046347">
    <property type="entry name" value="bZIP_sf"/>
</dbReference>
<feature type="region of interest" description="Disordered" evidence="6">
    <location>
        <begin position="423"/>
        <end position="449"/>
    </location>
</feature>
<accession>A0ABN7TB29</accession>
<reference evidence="8 9" key="1">
    <citation type="submission" date="2021-04" db="EMBL/GenBank/DDBJ databases">
        <authorList>
            <person name="Bliznina A."/>
        </authorList>
    </citation>
    <scope>NUCLEOTIDE SEQUENCE [LARGE SCALE GENOMIC DNA]</scope>
</reference>
<dbReference type="PROSITE" id="PS50217">
    <property type="entry name" value="BZIP"/>
    <property type="match status" value="1"/>
</dbReference>
<evidence type="ECO:0000256" key="5">
    <source>
        <dbReference type="SAM" id="Coils"/>
    </source>
</evidence>
<protein>
    <submittedName>
        <fullName evidence="8">Oidioi.mRNA.OKI2018_I69.chr2.g7881.t1.cds</fullName>
    </submittedName>
</protein>
<dbReference type="SUPFAM" id="SSF57959">
    <property type="entry name" value="Leucine zipper domain"/>
    <property type="match status" value="1"/>
</dbReference>
<sequence>MVETSLKTEKRDEDEVEKNPPKFLKLNSINGATNSLAQVLPVDQTPTPTKFIKLASELFPSDTNEQQQTNTETNEASTEATSKSQANSTHPNPFDKSFKQSTSSSQSPAANASGNEPVVQELDTVDETISQDENDHEFVEEIVDEEEIETSSEKFKRPDPVGSEEMIQVQTTTINSIAGQEGVSQPQFQMLPTASGQMLVQIPQPMATPGTRIVMASPEMAAQAGQGGKLVVMQQPTTYKLANNVFVPAGGNMGGQLIMGSGGQIFMTQPQVMQIQDPNTGAIQHVSIQPQQQFVMTQQIDSSGIVTTSAQKPSTTVAQAATPTTAANPPPYTQCVMVSPQIQFVASPQPVVIPSSQQMIINQNGQQFQIINTPNPSIPQGAQIIQTANGTQLLQTQQKVIQQSNGQKIENSTGMTMKYIQNEQDDENGQSSRRNYTRPSYTHRPSMNGLSNVVHLSKESLRAIEEAGAECSSGKRGGPRLNYDELDPKRRRFLERNRMAAARCRERKKQWIISLEYKANELKEENKQIEEDCLRHRAKLAQMRAALERHNCSIGVNSSIDKENNVQGGVQIQTKVIELDTLSDDAAPLKLETAISES</sequence>
<dbReference type="Gene3D" id="1.20.5.170">
    <property type="match status" value="1"/>
</dbReference>
<gene>
    <name evidence="8" type="ORF">OKIOD_LOCUS16646</name>
</gene>
<evidence type="ECO:0000313" key="9">
    <source>
        <dbReference type="Proteomes" id="UP001158576"/>
    </source>
</evidence>
<organism evidence="8 9">
    <name type="scientific">Oikopleura dioica</name>
    <name type="common">Tunicate</name>
    <dbReference type="NCBI Taxonomy" id="34765"/>
    <lineage>
        <taxon>Eukaryota</taxon>
        <taxon>Metazoa</taxon>
        <taxon>Chordata</taxon>
        <taxon>Tunicata</taxon>
        <taxon>Appendicularia</taxon>
        <taxon>Copelata</taxon>
        <taxon>Oikopleuridae</taxon>
        <taxon>Oikopleura</taxon>
    </lineage>
</organism>
<keyword evidence="5" id="KW-0175">Coiled coil</keyword>
<feature type="compositionally biased region" description="Basic and acidic residues" evidence="6">
    <location>
        <begin position="1"/>
        <end position="20"/>
    </location>
</feature>
<feature type="domain" description="BZIP" evidence="7">
    <location>
        <begin position="487"/>
        <end position="550"/>
    </location>
</feature>
<dbReference type="SMART" id="SM00338">
    <property type="entry name" value="BRLZ"/>
    <property type="match status" value="1"/>
</dbReference>
<feature type="compositionally biased region" description="Low complexity" evidence="6">
    <location>
        <begin position="63"/>
        <end position="82"/>
    </location>
</feature>
<dbReference type="Proteomes" id="UP001158576">
    <property type="component" value="Chromosome 2"/>
</dbReference>
<feature type="compositionally biased region" description="Polar residues" evidence="6">
    <location>
        <begin position="429"/>
        <end position="449"/>
    </location>
</feature>
<evidence type="ECO:0000259" key="7">
    <source>
        <dbReference type="PROSITE" id="PS50217"/>
    </source>
</evidence>
<name>A0ABN7TB29_OIKDI</name>
<dbReference type="CDD" id="cd14687">
    <property type="entry name" value="bZIP_ATF2"/>
    <property type="match status" value="1"/>
</dbReference>
<dbReference type="InterPro" id="IPR051027">
    <property type="entry name" value="bZIP_transcription_factors"/>
</dbReference>
<dbReference type="PROSITE" id="PS00036">
    <property type="entry name" value="BZIP_BASIC"/>
    <property type="match status" value="1"/>
</dbReference>
<evidence type="ECO:0000256" key="2">
    <source>
        <dbReference type="ARBA" id="ARBA00023015"/>
    </source>
</evidence>
<dbReference type="EMBL" id="OU015567">
    <property type="protein sequence ID" value="CAG5113791.1"/>
    <property type="molecule type" value="Genomic_DNA"/>
</dbReference>
<evidence type="ECO:0000256" key="1">
    <source>
        <dbReference type="ARBA" id="ARBA00004123"/>
    </source>
</evidence>
<evidence type="ECO:0000256" key="6">
    <source>
        <dbReference type="SAM" id="MobiDB-lite"/>
    </source>
</evidence>
<evidence type="ECO:0000313" key="8">
    <source>
        <dbReference type="EMBL" id="CAG5113791.1"/>
    </source>
</evidence>
<feature type="region of interest" description="Disordered" evidence="6">
    <location>
        <begin position="1"/>
        <end position="28"/>
    </location>
</feature>
<dbReference type="InterPro" id="IPR004827">
    <property type="entry name" value="bZIP"/>
</dbReference>
<evidence type="ECO:0000256" key="3">
    <source>
        <dbReference type="ARBA" id="ARBA00023163"/>
    </source>
</evidence>
<evidence type="ECO:0000256" key="4">
    <source>
        <dbReference type="ARBA" id="ARBA00023242"/>
    </source>
</evidence>
<keyword evidence="4" id="KW-0539">Nucleus</keyword>
<keyword evidence="2" id="KW-0805">Transcription regulation</keyword>
<feature type="coiled-coil region" evidence="5">
    <location>
        <begin position="512"/>
        <end position="546"/>
    </location>
</feature>
<comment type="subcellular location">
    <subcellularLocation>
        <location evidence="1">Nucleus</location>
    </subcellularLocation>
</comment>